<reference evidence="1" key="1">
    <citation type="submission" date="2023-03" db="EMBL/GenBank/DDBJ databases">
        <title>Chromosome-scale reference genome and RAD-based genetic map of yellow starthistle (Centaurea solstitialis) reveal putative structural variation and QTLs associated with invader traits.</title>
        <authorList>
            <person name="Reatini B."/>
            <person name="Cang F.A."/>
            <person name="Jiang Q."/>
            <person name="Mckibben M.T.W."/>
            <person name="Barker M.S."/>
            <person name="Rieseberg L.H."/>
            <person name="Dlugosch K.M."/>
        </authorList>
    </citation>
    <scope>NUCLEOTIDE SEQUENCE</scope>
    <source>
        <strain evidence="1">CAN-66</strain>
        <tissue evidence="1">Leaf</tissue>
    </source>
</reference>
<comment type="caution">
    <text evidence="1">The sequence shown here is derived from an EMBL/GenBank/DDBJ whole genome shotgun (WGS) entry which is preliminary data.</text>
</comment>
<dbReference type="Proteomes" id="UP001172457">
    <property type="component" value="Unassembled WGS sequence"/>
</dbReference>
<name>A0AA38SGE5_9ASTR</name>
<dbReference type="EMBL" id="JARYMX010000191">
    <property type="protein sequence ID" value="KAJ9535576.1"/>
    <property type="molecule type" value="Genomic_DNA"/>
</dbReference>
<sequence length="542" mass="61275">MKIDGECPIELIGSCRNKVQVYRSVRMPQLHTSLHFHLTPIVMINGSSRRDLLLNSQNFCRSIPAGAENPSLSRLCYRRLWGSRNRRALILGWAYYLDAFSSYPLRTWLPSVYRGHDNWYTRGVSPHTWSYDFAETCVFGKQSPGPGHCDPLCEEAPLLPKLRGYFAEFLRESCLAPLGILYLPTCVGFGYRYPFVEGRSSFSWEYGMGYFSAPTFSLPLRPLPLARVLHSKAERSPTDANLLAVSAPLPPLSLSGHLGALAGDPGCFPLDDEAYPPSSHWPTLTPVILRSYLVFRVCLDLVPLSRPAPKQCFTPRCPVNCCASTHFGENQLALGSSGISPLTTTHPLILQHQSVRTSTYILLLRLAARRLYCSPTTPFSRFRLLPFRSPLLRESLLLSFPLATKMFQFARLSLACPWIQQQFERLTYSGISGSMLIFNSPKHFVAYYALPRLWVPRYPPSNRRTGKIGCYHIALYRLSSRVGDKRTRTADIRRRLQENQERRAFPPADSLALRTLVLRMSDCPSPTLTAQPDSGQLMRSTY</sequence>
<protein>
    <submittedName>
        <fullName evidence="1">Uncharacterized protein</fullName>
    </submittedName>
</protein>
<keyword evidence="2" id="KW-1185">Reference proteome</keyword>
<proteinExistence type="predicted"/>
<evidence type="ECO:0000313" key="1">
    <source>
        <dbReference type="EMBL" id="KAJ9535576.1"/>
    </source>
</evidence>
<organism evidence="1 2">
    <name type="scientific">Centaurea solstitialis</name>
    <name type="common">yellow star-thistle</name>
    <dbReference type="NCBI Taxonomy" id="347529"/>
    <lineage>
        <taxon>Eukaryota</taxon>
        <taxon>Viridiplantae</taxon>
        <taxon>Streptophyta</taxon>
        <taxon>Embryophyta</taxon>
        <taxon>Tracheophyta</taxon>
        <taxon>Spermatophyta</taxon>
        <taxon>Magnoliopsida</taxon>
        <taxon>eudicotyledons</taxon>
        <taxon>Gunneridae</taxon>
        <taxon>Pentapetalae</taxon>
        <taxon>asterids</taxon>
        <taxon>campanulids</taxon>
        <taxon>Asterales</taxon>
        <taxon>Asteraceae</taxon>
        <taxon>Carduoideae</taxon>
        <taxon>Cardueae</taxon>
        <taxon>Centaureinae</taxon>
        <taxon>Centaurea</taxon>
    </lineage>
</organism>
<dbReference type="AlphaFoldDB" id="A0AA38SGE5"/>
<gene>
    <name evidence="1" type="ORF">OSB04_un001280</name>
</gene>
<accession>A0AA38SGE5</accession>
<evidence type="ECO:0000313" key="2">
    <source>
        <dbReference type="Proteomes" id="UP001172457"/>
    </source>
</evidence>